<reference evidence="4" key="2">
    <citation type="journal article" date="2021" name="PeerJ">
        <title>Extensive microbial diversity within the chicken gut microbiome revealed by metagenomics and culture.</title>
        <authorList>
            <person name="Gilroy R."/>
            <person name="Ravi A."/>
            <person name="Getino M."/>
            <person name="Pursley I."/>
            <person name="Horton D.L."/>
            <person name="Alikhan N.F."/>
            <person name="Baker D."/>
            <person name="Gharbi K."/>
            <person name="Hall N."/>
            <person name="Watson M."/>
            <person name="Adriaenssens E.M."/>
            <person name="Foster-Nyarko E."/>
            <person name="Jarju S."/>
            <person name="Secka A."/>
            <person name="Antonio M."/>
            <person name="Oren A."/>
            <person name="Chaudhuri R.R."/>
            <person name="La Ragione R."/>
            <person name="Hildebrand F."/>
            <person name="Pallen M.J."/>
        </authorList>
    </citation>
    <scope>NUCLEOTIDE SEQUENCE</scope>
    <source>
        <strain evidence="4">CHK123-3438</strain>
    </source>
</reference>
<dbReference type="EMBL" id="DVKS01000154">
    <property type="protein sequence ID" value="HIT42207.1"/>
    <property type="molecule type" value="Genomic_DNA"/>
</dbReference>
<dbReference type="InterPro" id="IPR052177">
    <property type="entry name" value="Divisome_Glycosyl_Hydrolase"/>
</dbReference>
<dbReference type="InterPro" id="IPR017853">
    <property type="entry name" value="GH"/>
</dbReference>
<dbReference type="PANTHER" id="PTHR43405">
    <property type="entry name" value="GLYCOSYL HYDROLASE DIGH"/>
    <property type="match status" value="1"/>
</dbReference>
<keyword evidence="1 2" id="KW-0732">Signal</keyword>
<dbReference type="Gene3D" id="3.20.20.80">
    <property type="entry name" value="Glycosidases"/>
    <property type="match status" value="1"/>
</dbReference>
<dbReference type="SUPFAM" id="SSF51445">
    <property type="entry name" value="(Trans)glycosidases"/>
    <property type="match status" value="1"/>
</dbReference>
<sequence length="437" mass="48958">MNRLNRLAGWIRKTAAIAVSAVMIAALGPGQATAVFGAQVYPAAAPGSGTVLQQGVQVQEEAQELNGVWISYLEWEKLPVEKAAFQTAVNEMLDNCVNWGMNAVFVHAHSHTDAMYPSDILPWSKFVSGIQGRDPGYDPFGYFVQAAHEKGLQIHAWFNPYRVTGYMMSMDDLADSSPVKQWLSDAATENDRWVLYQGGQYYLNPSIPQVQQLVVDSVKEVAQKYDVDGIHFDDYFYPSVDDNDPAAWFEKPEYEASGSTLSIADWRRENVSQLVSQVYTAVKSVNSNLVFGISPQGYLPNLRSDTSMFVDIDRWMSQSGYVDYIMPQLYWGFEAKNLRKEPAAYAFDWNLASWIDLKNQGNVKLYLGLGMYRAGTNVADNNEVSEWLRYNDIIRRQVEAGRASGQVSGYCYFSYSSFLEPAAQAEVNNLAALLGEQ</sequence>
<proteinExistence type="predicted"/>
<dbReference type="Proteomes" id="UP000886860">
    <property type="component" value="Unassembled WGS sequence"/>
</dbReference>
<dbReference type="InterPro" id="IPR003790">
    <property type="entry name" value="GHL10"/>
</dbReference>
<protein>
    <submittedName>
        <fullName evidence="4">Family 10 glycosylhydrolase</fullName>
    </submittedName>
</protein>
<dbReference type="AlphaFoldDB" id="A0A9D1KH35"/>
<evidence type="ECO:0000313" key="5">
    <source>
        <dbReference type="Proteomes" id="UP000886860"/>
    </source>
</evidence>
<accession>A0A9D1KH35</accession>
<comment type="caution">
    <text evidence="4">The sequence shown here is derived from an EMBL/GenBank/DDBJ whole genome shotgun (WGS) entry which is preliminary data.</text>
</comment>
<feature type="chain" id="PRO_5038514461" evidence="2">
    <location>
        <begin position="35"/>
        <end position="437"/>
    </location>
</feature>
<name>A0A9D1KH35_9FIRM</name>
<organism evidence="4 5">
    <name type="scientific">Candidatus Caccovicinus merdipullorum</name>
    <dbReference type="NCBI Taxonomy" id="2840724"/>
    <lineage>
        <taxon>Bacteria</taxon>
        <taxon>Bacillati</taxon>
        <taxon>Bacillota</taxon>
        <taxon>Clostridia</taxon>
        <taxon>Eubacteriales</taxon>
        <taxon>Candidatus Caccovicinus</taxon>
    </lineage>
</organism>
<gene>
    <name evidence="4" type="ORF">IAB60_08975</name>
</gene>
<evidence type="ECO:0000256" key="1">
    <source>
        <dbReference type="ARBA" id="ARBA00022729"/>
    </source>
</evidence>
<dbReference type="Pfam" id="PF02638">
    <property type="entry name" value="GHL10"/>
    <property type="match status" value="1"/>
</dbReference>
<evidence type="ECO:0000313" key="4">
    <source>
        <dbReference type="EMBL" id="HIT42207.1"/>
    </source>
</evidence>
<feature type="domain" description="Glycosyl hydrolase-like 10" evidence="3">
    <location>
        <begin position="64"/>
        <end position="377"/>
    </location>
</feature>
<feature type="signal peptide" evidence="2">
    <location>
        <begin position="1"/>
        <end position="34"/>
    </location>
</feature>
<reference evidence="4" key="1">
    <citation type="submission" date="2020-10" db="EMBL/GenBank/DDBJ databases">
        <authorList>
            <person name="Gilroy R."/>
        </authorList>
    </citation>
    <scope>NUCLEOTIDE SEQUENCE</scope>
    <source>
        <strain evidence="4">CHK123-3438</strain>
    </source>
</reference>
<evidence type="ECO:0000256" key="2">
    <source>
        <dbReference type="SAM" id="SignalP"/>
    </source>
</evidence>
<evidence type="ECO:0000259" key="3">
    <source>
        <dbReference type="Pfam" id="PF02638"/>
    </source>
</evidence>
<dbReference type="PANTHER" id="PTHR43405:SF1">
    <property type="entry name" value="GLYCOSYL HYDROLASE DIGH"/>
    <property type="match status" value="1"/>
</dbReference>